<comment type="caution">
    <text evidence="1">The sequence shown here is derived from an EMBL/GenBank/DDBJ whole genome shotgun (WGS) entry which is preliminary data.</text>
</comment>
<organism evidence="1 2">
    <name type="scientific">Melastoma candidum</name>
    <dbReference type="NCBI Taxonomy" id="119954"/>
    <lineage>
        <taxon>Eukaryota</taxon>
        <taxon>Viridiplantae</taxon>
        <taxon>Streptophyta</taxon>
        <taxon>Embryophyta</taxon>
        <taxon>Tracheophyta</taxon>
        <taxon>Spermatophyta</taxon>
        <taxon>Magnoliopsida</taxon>
        <taxon>eudicotyledons</taxon>
        <taxon>Gunneridae</taxon>
        <taxon>Pentapetalae</taxon>
        <taxon>rosids</taxon>
        <taxon>malvids</taxon>
        <taxon>Myrtales</taxon>
        <taxon>Melastomataceae</taxon>
        <taxon>Melastomatoideae</taxon>
        <taxon>Melastomateae</taxon>
        <taxon>Melastoma</taxon>
    </lineage>
</organism>
<reference evidence="2" key="1">
    <citation type="journal article" date="2023" name="Front. Plant Sci.">
        <title>Chromosomal-level genome assembly of Melastoma candidum provides insights into trichome evolution.</title>
        <authorList>
            <person name="Zhong Y."/>
            <person name="Wu W."/>
            <person name="Sun C."/>
            <person name="Zou P."/>
            <person name="Liu Y."/>
            <person name="Dai S."/>
            <person name="Zhou R."/>
        </authorList>
    </citation>
    <scope>NUCLEOTIDE SEQUENCE [LARGE SCALE GENOMIC DNA]</scope>
</reference>
<protein>
    <submittedName>
        <fullName evidence="1">Uncharacterized protein</fullName>
    </submittedName>
</protein>
<name>A0ACB9P4E8_9MYRT</name>
<gene>
    <name evidence="1" type="ORF">MLD38_027410</name>
</gene>
<dbReference type="EMBL" id="CM042886">
    <property type="protein sequence ID" value="KAI4342842.1"/>
    <property type="molecule type" value="Genomic_DNA"/>
</dbReference>
<proteinExistence type="predicted"/>
<sequence>MGCGVRGVILDADVILTPISSSPPQGPDDAVRLPPLADRLLRRLSLSGIRTGIALRSDSPSRVVELLMNLAASHSMECFGLNSWSAEDIICEIQKSWGEGGGEIIYVASESSKRMMIELASHGWVVVDLVSEMTDSNKSGSSNLISINSLLQLPSIICGIIKKTTSLDILVVGYIMKPSREEDFAKRGAFPMHPTPNGLIFMPLSFELPLHSQLNEVDVVLHKATDEIVSLNLSTLSEVSVRVNYSKGMQEVKSYLEHHRQVCVIDPLDKVYPIVDRLEIQKLLSDLKDPDGEGKHKIRGPNFFQVDNFDDDVILTAKGKFPFPCIVKPQVACGVADAHSMGIAFEVDNLMGLRVPLPAIVQEYVDHFSTLYKFYVLGEKVFHAAKRSMPNGTTLRKLSESKGLKPLLFDSLKSLPTVTGVEIDLPGNGSIPKANSEVLDFDLVTRTAKWLSDRLSLTIFGFDVVVQEGTLDHVIVDINYLPSFKEVPDDIAVPAFWNAIRKKYDLSRTQEGSGAC</sequence>
<keyword evidence="2" id="KW-1185">Reference proteome</keyword>
<accession>A0ACB9P4E8</accession>
<evidence type="ECO:0000313" key="1">
    <source>
        <dbReference type="EMBL" id="KAI4342842.1"/>
    </source>
</evidence>
<evidence type="ECO:0000313" key="2">
    <source>
        <dbReference type="Proteomes" id="UP001057402"/>
    </source>
</evidence>
<dbReference type="Proteomes" id="UP001057402">
    <property type="component" value="Chromosome 7"/>
</dbReference>